<dbReference type="RefSeq" id="WP_049666083.1">
    <property type="nucleotide sequence ID" value="NZ_LFXJ01000005.1"/>
</dbReference>
<reference evidence="2" key="1">
    <citation type="submission" date="2015-07" db="EMBL/GenBank/DDBJ databases">
        <authorList>
            <consortium name="Consortium for Microbial Forensics and Genomics (microFORGE)"/>
            <person name="Knight B.M."/>
            <person name="Roberts D.P."/>
            <person name="Lin D."/>
            <person name="Hari K."/>
            <person name="Fletcher J."/>
            <person name="Melcher U."/>
            <person name="Blagden T."/>
            <person name="Winegar R.A."/>
        </authorList>
    </citation>
    <scope>NUCLEOTIDE SEQUENCE [LARGE SCALE GENOMIC DNA]</scope>
    <source>
        <strain evidence="2">DSM 23493</strain>
    </source>
</reference>
<proteinExistence type="predicted"/>
<dbReference type="EMBL" id="LFXJ01000005">
    <property type="protein sequence ID" value="KMY32650.1"/>
    <property type="molecule type" value="Genomic_DNA"/>
</dbReference>
<dbReference type="AlphaFoldDB" id="A0A0K9FDU1"/>
<name>A0A0K9FDU1_9BACI</name>
<dbReference type="Proteomes" id="UP000037326">
    <property type="component" value="Unassembled WGS sequence"/>
</dbReference>
<protein>
    <recommendedName>
        <fullName evidence="3">DNA-binding protein</fullName>
    </recommendedName>
</protein>
<organism evidence="1 2">
    <name type="scientific">Lysinibacillus xylanilyticus</name>
    <dbReference type="NCBI Taxonomy" id="582475"/>
    <lineage>
        <taxon>Bacteria</taxon>
        <taxon>Bacillati</taxon>
        <taxon>Bacillota</taxon>
        <taxon>Bacilli</taxon>
        <taxon>Bacillales</taxon>
        <taxon>Bacillaceae</taxon>
        <taxon>Lysinibacillus</taxon>
    </lineage>
</organism>
<evidence type="ECO:0008006" key="3">
    <source>
        <dbReference type="Google" id="ProtNLM"/>
    </source>
</evidence>
<gene>
    <name evidence="1" type="ORF">ACZ11_11160</name>
</gene>
<sequence>MTEWPKGVAKPAIRALNVAGYTQLEQLEKVDLSTLKNLHGMGPKALAAIEVALNESRKHSE</sequence>
<dbReference type="SUPFAM" id="SSF47789">
    <property type="entry name" value="C-terminal domain of RNA polymerase alpha subunit"/>
    <property type="match status" value="1"/>
</dbReference>
<accession>A0A0K9FDU1</accession>
<dbReference type="GeneID" id="96598799"/>
<evidence type="ECO:0000313" key="2">
    <source>
        <dbReference type="Proteomes" id="UP000037326"/>
    </source>
</evidence>
<dbReference type="Gene3D" id="1.10.150.20">
    <property type="entry name" value="5' to 3' exonuclease, C-terminal subdomain"/>
    <property type="match status" value="1"/>
</dbReference>
<evidence type="ECO:0000313" key="1">
    <source>
        <dbReference type="EMBL" id="KMY32650.1"/>
    </source>
</evidence>
<comment type="caution">
    <text evidence="1">The sequence shown here is derived from an EMBL/GenBank/DDBJ whole genome shotgun (WGS) entry which is preliminary data.</text>
</comment>
<dbReference type="PATRIC" id="fig|582475.4.peg.1840"/>
<dbReference type="OrthoDB" id="7950977at2"/>